<dbReference type="Proteomes" id="UP000247233">
    <property type="component" value="Unassembled WGS sequence"/>
</dbReference>
<dbReference type="GeneID" id="37070816"/>
<name>A0A317VV23_9EURO</name>
<dbReference type="VEuPathDB" id="FungiDB:BO70DRAFT_60194"/>
<evidence type="ECO:0000313" key="2">
    <source>
        <dbReference type="EMBL" id="PWY78236.1"/>
    </source>
</evidence>
<dbReference type="EMBL" id="MSFL01000017">
    <property type="protein sequence ID" value="PWY78236.1"/>
    <property type="molecule type" value="Genomic_DNA"/>
</dbReference>
<protein>
    <submittedName>
        <fullName evidence="2">Uncharacterized protein</fullName>
    </submittedName>
</protein>
<dbReference type="RefSeq" id="XP_025398177.1">
    <property type="nucleotide sequence ID" value="XM_025548579.1"/>
</dbReference>
<evidence type="ECO:0000256" key="1">
    <source>
        <dbReference type="SAM" id="SignalP"/>
    </source>
</evidence>
<organism evidence="2 3">
    <name type="scientific">Aspergillus heteromorphus CBS 117.55</name>
    <dbReference type="NCBI Taxonomy" id="1448321"/>
    <lineage>
        <taxon>Eukaryota</taxon>
        <taxon>Fungi</taxon>
        <taxon>Dikarya</taxon>
        <taxon>Ascomycota</taxon>
        <taxon>Pezizomycotina</taxon>
        <taxon>Eurotiomycetes</taxon>
        <taxon>Eurotiomycetidae</taxon>
        <taxon>Eurotiales</taxon>
        <taxon>Aspergillaceae</taxon>
        <taxon>Aspergillus</taxon>
        <taxon>Aspergillus subgen. Circumdati</taxon>
    </lineage>
</organism>
<reference evidence="2 3" key="1">
    <citation type="submission" date="2016-12" db="EMBL/GenBank/DDBJ databases">
        <title>The genomes of Aspergillus section Nigri reveals drivers in fungal speciation.</title>
        <authorList>
            <consortium name="DOE Joint Genome Institute"/>
            <person name="Vesth T.C."/>
            <person name="Nybo J."/>
            <person name="Theobald S."/>
            <person name="Brandl J."/>
            <person name="Frisvad J.C."/>
            <person name="Nielsen K.F."/>
            <person name="Lyhne E.K."/>
            <person name="Kogle M.E."/>
            <person name="Kuo A."/>
            <person name="Riley R."/>
            <person name="Clum A."/>
            <person name="Nolan M."/>
            <person name="Lipzen A."/>
            <person name="Salamov A."/>
            <person name="Henrissat B."/>
            <person name="Wiebenga A."/>
            <person name="De Vries R.P."/>
            <person name="Grigoriev I.V."/>
            <person name="Mortensen U.H."/>
            <person name="Andersen M.R."/>
            <person name="Baker S.E."/>
        </authorList>
    </citation>
    <scope>NUCLEOTIDE SEQUENCE [LARGE SCALE GENOMIC DNA]</scope>
    <source>
        <strain evidence="2 3">CBS 117.55</strain>
    </source>
</reference>
<proteinExistence type="predicted"/>
<keyword evidence="1" id="KW-0732">Signal</keyword>
<feature type="chain" id="PRO_5016290432" evidence="1">
    <location>
        <begin position="33"/>
        <end position="120"/>
    </location>
</feature>
<keyword evidence="3" id="KW-1185">Reference proteome</keyword>
<comment type="caution">
    <text evidence="2">The sequence shown here is derived from an EMBL/GenBank/DDBJ whole genome shotgun (WGS) entry which is preliminary data.</text>
</comment>
<accession>A0A317VV23</accession>
<dbReference type="AlphaFoldDB" id="A0A317VV23"/>
<feature type="signal peptide" evidence="1">
    <location>
        <begin position="1"/>
        <end position="32"/>
    </location>
</feature>
<evidence type="ECO:0000313" key="3">
    <source>
        <dbReference type="Proteomes" id="UP000247233"/>
    </source>
</evidence>
<sequence length="120" mass="13451">MTSSFLPPSLHARALLTLLCLLACFLPFPSRSPQFLAARSMSVPSPSILRIHPGSDGQFYRPQVRLHDSEQSSSVMVTRKKSWSAHSSHLPRPSSVSMEVWRLNTTREEIGRTIDYLSGK</sequence>
<gene>
    <name evidence="2" type="ORF">BO70DRAFT_60194</name>
</gene>